<dbReference type="EMBL" id="JAPCWZ010000007">
    <property type="protein sequence ID" value="KAK8856765.1"/>
    <property type="molecule type" value="Genomic_DNA"/>
</dbReference>
<comment type="caution">
    <text evidence="2">The sequence shown here is derived from an EMBL/GenBank/DDBJ whole genome shotgun (WGS) entry which is preliminary data.</text>
</comment>
<sequence>MRILSALPALTWAVAALPSSPATNCGTSIAQARSLGCKVSLKDGRWLPPLCYDDALDAQWIGMGWKYFKDQNGTDAYSPDELKTGNIYEYFIDMEAHLTHCAFGIKTMHNAYLTGQSPETLPSYIVEDEHVDHCMKFLSAFRKPIDGNSRVTMVHLNPDGASSCYVPKA</sequence>
<feature type="chain" id="PRO_5047443450" evidence="1">
    <location>
        <begin position="17"/>
        <end position="169"/>
    </location>
</feature>
<dbReference type="Proteomes" id="UP001390339">
    <property type="component" value="Unassembled WGS sequence"/>
</dbReference>
<name>A0ABR2I400_9PEZI</name>
<evidence type="ECO:0000313" key="3">
    <source>
        <dbReference type="Proteomes" id="UP001390339"/>
    </source>
</evidence>
<proteinExistence type="predicted"/>
<reference evidence="2 3" key="1">
    <citation type="journal article" date="2024" name="IMA Fungus">
        <title>Apiospora arundinis, a panoply of carbohydrate-active enzymes and secondary metabolites.</title>
        <authorList>
            <person name="Sorensen T."/>
            <person name="Petersen C."/>
            <person name="Muurmann A.T."/>
            <person name="Christiansen J.V."/>
            <person name="Brundto M.L."/>
            <person name="Overgaard C.K."/>
            <person name="Boysen A.T."/>
            <person name="Wollenberg R.D."/>
            <person name="Larsen T.O."/>
            <person name="Sorensen J.L."/>
            <person name="Nielsen K.L."/>
            <person name="Sondergaard T.E."/>
        </authorList>
    </citation>
    <scope>NUCLEOTIDE SEQUENCE [LARGE SCALE GENOMIC DNA]</scope>
    <source>
        <strain evidence="2 3">AAU 773</strain>
    </source>
</reference>
<keyword evidence="1" id="KW-0732">Signal</keyword>
<keyword evidence="3" id="KW-1185">Reference proteome</keyword>
<dbReference type="PANTHER" id="PTHR35896:SF3">
    <property type="entry name" value="MAJOR FACILITATOR SUPERFAMILY TRANSPORTER"/>
    <property type="match status" value="1"/>
</dbReference>
<accession>A0ABR2I400</accession>
<protein>
    <submittedName>
        <fullName evidence="2">Uncharacterized protein</fullName>
    </submittedName>
</protein>
<gene>
    <name evidence="2" type="ORF">PGQ11_012677</name>
</gene>
<organism evidence="2 3">
    <name type="scientific">Apiospora arundinis</name>
    <dbReference type="NCBI Taxonomy" id="335852"/>
    <lineage>
        <taxon>Eukaryota</taxon>
        <taxon>Fungi</taxon>
        <taxon>Dikarya</taxon>
        <taxon>Ascomycota</taxon>
        <taxon>Pezizomycotina</taxon>
        <taxon>Sordariomycetes</taxon>
        <taxon>Xylariomycetidae</taxon>
        <taxon>Amphisphaeriales</taxon>
        <taxon>Apiosporaceae</taxon>
        <taxon>Apiospora</taxon>
    </lineage>
</organism>
<feature type="signal peptide" evidence="1">
    <location>
        <begin position="1"/>
        <end position="16"/>
    </location>
</feature>
<evidence type="ECO:0000313" key="2">
    <source>
        <dbReference type="EMBL" id="KAK8856765.1"/>
    </source>
</evidence>
<dbReference type="PANTHER" id="PTHR35896">
    <property type="entry name" value="IG-LIKE DOMAIN-CONTAINING PROTEIN"/>
    <property type="match status" value="1"/>
</dbReference>
<evidence type="ECO:0000256" key="1">
    <source>
        <dbReference type="SAM" id="SignalP"/>
    </source>
</evidence>
<dbReference type="InterPro" id="IPR053008">
    <property type="entry name" value="Phomopsin_biosynth_assoc"/>
</dbReference>